<dbReference type="Proteomes" id="UP001369815">
    <property type="component" value="Unassembled WGS sequence"/>
</dbReference>
<organism evidence="3 4">
    <name type="scientific">Daldinia eschscholtzii</name>
    <dbReference type="NCBI Taxonomy" id="292717"/>
    <lineage>
        <taxon>Eukaryota</taxon>
        <taxon>Fungi</taxon>
        <taxon>Dikarya</taxon>
        <taxon>Ascomycota</taxon>
        <taxon>Pezizomycotina</taxon>
        <taxon>Sordariomycetes</taxon>
        <taxon>Xylariomycetidae</taxon>
        <taxon>Xylariales</taxon>
        <taxon>Hypoxylaceae</taxon>
        <taxon>Daldinia</taxon>
    </lineage>
</organism>
<gene>
    <name evidence="3" type="ORF">Daesc_001418</name>
</gene>
<feature type="domain" description="Alpha/beta hydrolase fold-3" evidence="2">
    <location>
        <begin position="38"/>
        <end position="148"/>
    </location>
</feature>
<dbReference type="PANTHER" id="PTHR48081">
    <property type="entry name" value="AB HYDROLASE SUPERFAMILY PROTEIN C4A8.06C"/>
    <property type="match status" value="1"/>
</dbReference>
<proteinExistence type="predicted"/>
<reference evidence="3 4" key="1">
    <citation type="journal article" date="2024" name="Front Chem Biol">
        <title>Unveiling the potential of Daldinia eschscholtzii MFLUCC 19-0629 through bioactivity and bioinformatics studies for enhanced sustainable agriculture production.</title>
        <authorList>
            <person name="Brooks S."/>
            <person name="Weaver J.A."/>
            <person name="Klomchit A."/>
            <person name="Alharthi S.A."/>
            <person name="Onlamun T."/>
            <person name="Nurani R."/>
            <person name="Vong T.K."/>
            <person name="Alberti F."/>
            <person name="Greco C."/>
        </authorList>
    </citation>
    <scope>NUCLEOTIDE SEQUENCE [LARGE SCALE GENOMIC DNA]</scope>
    <source>
        <strain evidence="3">MFLUCC 19-0629</strain>
    </source>
</reference>
<evidence type="ECO:0000259" key="2">
    <source>
        <dbReference type="Pfam" id="PF07859"/>
    </source>
</evidence>
<dbReference type="EMBL" id="JBANMG010000002">
    <property type="protein sequence ID" value="KAK6956146.1"/>
    <property type="molecule type" value="Genomic_DNA"/>
</dbReference>
<dbReference type="InterPro" id="IPR029058">
    <property type="entry name" value="AB_hydrolase_fold"/>
</dbReference>
<accession>A0AAX6MUF1</accession>
<sequence length="326" mass="35328">MGTRIQTSTSVYKVVGNLSLTIDVYVPEGYNAESGTALIHFHGGYLVIGEKTTFPPNWLINACHRRGWAYATPSYRLMPETAGLEILQDAVDATNWVRDNFARSNRLIVAGSSAGGYLALATAAHPQSPPVTAVLPIYGMLDPAGPRYVKPGQPLASPVDNLESVVEQIYAVREKGPAIDGYAFPKDIATDTRYIWIKALHEAAIYPDVLTDIRGLAEQINERGADAIPEGFRQLFPASFGLHRDFPPTALLHGDSDVAVDVELSRDVAKKLESLGVKVLLEVVKGRGHGFDVIEASADIDIINDSIGELNSSLSRVFKFLEEAVG</sequence>
<keyword evidence="1" id="KW-0378">Hydrolase</keyword>
<dbReference type="GO" id="GO:0016787">
    <property type="term" value="F:hydrolase activity"/>
    <property type="evidence" value="ECO:0007669"/>
    <property type="project" value="UniProtKB-KW"/>
</dbReference>
<dbReference type="SUPFAM" id="SSF53474">
    <property type="entry name" value="alpha/beta-Hydrolases"/>
    <property type="match status" value="1"/>
</dbReference>
<dbReference type="Gene3D" id="3.40.50.1820">
    <property type="entry name" value="alpha/beta hydrolase"/>
    <property type="match status" value="1"/>
</dbReference>
<comment type="caution">
    <text evidence="3">The sequence shown here is derived from an EMBL/GenBank/DDBJ whole genome shotgun (WGS) entry which is preliminary data.</text>
</comment>
<evidence type="ECO:0000313" key="4">
    <source>
        <dbReference type="Proteomes" id="UP001369815"/>
    </source>
</evidence>
<keyword evidence="4" id="KW-1185">Reference proteome</keyword>
<dbReference type="PANTHER" id="PTHR48081:SF3">
    <property type="entry name" value="ALPHA_BETA HYDROLASE FOLD-3 DOMAIN-CONTAINING PROTEIN"/>
    <property type="match status" value="1"/>
</dbReference>
<dbReference type="Pfam" id="PF07859">
    <property type="entry name" value="Abhydrolase_3"/>
    <property type="match status" value="1"/>
</dbReference>
<evidence type="ECO:0000313" key="3">
    <source>
        <dbReference type="EMBL" id="KAK6956146.1"/>
    </source>
</evidence>
<name>A0AAX6MUF1_9PEZI</name>
<protein>
    <recommendedName>
        <fullName evidence="2">Alpha/beta hydrolase fold-3 domain-containing protein</fullName>
    </recommendedName>
</protein>
<evidence type="ECO:0000256" key="1">
    <source>
        <dbReference type="ARBA" id="ARBA00022801"/>
    </source>
</evidence>
<dbReference type="InterPro" id="IPR050300">
    <property type="entry name" value="GDXG_lipolytic_enzyme"/>
</dbReference>
<dbReference type="AlphaFoldDB" id="A0AAX6MUF1"/>
<dbReference type="InterPro" id="IPR013094">
    <property type="entry name" value="AB_hydrolase_3"/>
</dbReference>